<dbReference type="SUPFAM" id="SSF48498">
    <property type="entry name" value="Tetracyclin repressor-like, C-terminal domain"/>
    <property type="match status" value="1"/>
</dbReference>
<accession>A0AA96RHN1</accession>
<proteinExistence type="predicted"/>
<evidence type="ECO:0000313" key="5">
    <source>
        <dbReference type="Proteomes" id="UP001305702"/>
    </source>
</evidence>
<keyword evidence="5" id="KW-1185">Reference proteome</keyword>
<protein>
    <submittedName>
        <fullName evidence="4">TetR/AcrR family transcriptional regulator</fullName>
    </submittedName>
</protein>
<dbReference type="InterPro" id="IPR050109">
    <property type="entry name" value="HTH-type_TetR-like_transc_reg"/>
</dbReference>
<sequence>MKQEERRQQTTRALLEAARELIVEKGCHAVTMNDIMERSGLSKGAIFHYVKSKDEIFAWVLQQQLEATNDRFQQEVQSGNHTFEGPMQRIAEGLSELEEPQSVTNKALMYLLGREDQPLVAEVLAAFYERSLSLSKHWIVTGQEHGVIPVSVDAERTSELFVLMALGVRVRSSLPVGQGERRKGDFARFITDMLQAGAKEGREGQ</sequence>
<keyword evidence="1 2" id="KW-0238">DNA-binding</keyword>
<organism evidence="4 5">
    <name type="scientific">Paenibacillus aurantius</name>
    <dbReference type="NCBI Taxonomy" id="2918900"/>
    <lineage>
        <taxon>Bacteria</taxon>
        <taxon>Bacillati</taxon>
        <taxon>Bacillota</taxon>
        <taxon>Bacilli</taxon>
        <taxon>Bacillales</taxon>
        <taxon>Paenibacillaceae</taxon>
        <taxon>Paenibacillus</taxon>
    </lineage>
</organism>
<dbReference type="KEGG" id="paun:MJA45_27465"/>
<feature type="DNA-binding region" description="H-T-H motif" evidence="2">
    <location>
        <begin position="31"/>
        <end position="50"/>
    </location>
</feature>
<name>A0AA96RHN1_9BACL</name>
<dbReference type="EMBL" id="CP130318">
    <property type="protein sequence ID" value="WNQ11294.1"/>
    <property type="molecule type" value="Genomic_DNA"/>
</dbReference>
<dbReference type="Gene3D" id="1.10.357.10">
    <property type="entry name" value="Tetracycline Repressor, domain 2"/>
    <property type="match status" value="1"/>
</dbReference>
<dbReference type="RefSeq" id="WP_315605070.1">
    <property type="nucleotide sequence ID" value="NZ_CP130318.1"/>
</dbReference>
<reference evidence="4 5" key="1">
    <citation type="submission" date="2022-02" db="EMBL/GenBank/DDBJ databases">
        <title>Paenibacillus sp. MBLB1776 Whole Genome Shotgun Sequencing.</title>
        <authorList>
            <person name="Hwang C.Y."/>
            <person name="Cho E.-S."/>
            <person name="Seo M.-J."/>
        </authorList>
    </citation>
    <scope>NUCLEOTIDE SEQUENCE [LARGE SCALE GENOMIC DNA]</scope>
    <source>
        <strain evidence="4 5">MBLB1776</strain>
    </source>
</reference>
<dbReference type="GO" id="GO:0000976">
    <property type="term" value="F:transcription cis-regulatory region binding"/>
    <property type="evidence" value="ECO:0007669"/>
    <property type="project" value="TreeGrafter"/>
</dbReference>
<evidence type="ECO:0000256" key="2">
    <source>
        <dbReference type="PROSITE-ProRule" id="PRU00335"/>
    </source>
</evidence>
<dbReference type="GO" id="GO:0003700">
    <property type="term" value="F:DNA-binding transcription factor activity"/>
    <property type="evidence" value="ECO:0007669"/>
    <property type="project" value="TreeGrafter"/>
</dbReference>
<dbReference type="AlphaFoldDB" id="A0AA96RHN1"/>
<dbReference type="InterPro" id="IPR036271">
    <property type="entry name" value="Tet_transcr_reg_TetR-rel_C_sf"/>
</dbReference>
<evidence type="ECO:0000259" key="3">
    <source>
        <dbReference type="PROSITE" id="PS50977"/>
    </source>
</evidence>
<dbReference type="PANTHER" id="PTHR30055:SF226">
    <property type="entry name" value="HTH-TYPE TRANSCRIPTIONAL REGULATOR PKSA"/>
    <property type="match status" value="1"/>
</dbReference>
<dbReference type="Proteomes" id="UP001305702">
    <property type="component" value="Chromosome"/>
</dbReference>
<gene>
    <name evidence="4" type="ORF">MJA45_27465</name>
</gene>
<feature type="domain" description="HTH tetR-type" evidence="3">
    <location>
        <begin position="8"/>
        <end position="68"/>
    </location>
</feature>
<dbReference type="InterPro" id="IPR009057">
    <property type="entry name" value="Homeodomain-like_sf"/>
</dbReference>
<dbReference type="PROSITE" id="PS50977">
    <property type="entry name" value="HTH_TETR_2"/>
    <property type="match status" value="1"/>
</dbReference>
<evidence type="ECO:0000256" key="1">
    <source>
        <dbReference type="ARBA" id="ARBA00023125"/>
    </source>
</evidence>
<evidence type="ECO:0000313" key="4">
    <source>
        <dbReference type="EMBL" id="WNQ11294.1"/>
    </source>
</evidence>
<dbReference type="Pfam" id="PF00440">
    <property type="entry name" value="TetR_N"/>
    <property type="match status" value="1"/>
</dbReference>
<dbReference type="PRINTS" id="PR00455">
    <property type="entry name" value="HTHTETR"/>
</dbReference>
<dbReference type="SUPFAM" id="SSF46689">
    <property type="entry name" value="Homeodomain-like"/>
    <property type="match status" value="1"/>
</dbReference>
<dbReference type="InterPro" id="IPR001647">
    <property type="entry name" value="HTH_TetR"/>
</dbReference>
<dbReference type="PANTHER" id="PTHR30055">
    <property type="entry name" value="HTH-TYPE TRANSCRIPTIONAL REGULATOR RUTR"/>
    <property type="match status" value="1"/>
</dbReference>